<gene>
    <name evidence="2" type="ORF">DWV00_27425</name>
</gene>
<dbReference type="OrthoDB" id="1425928at2"/>
<dbReference type="RefSeq" id="WP_115536765.1">
    <property type="nucleotide sequence ID" value="NZ_QRGA01000018.1"/>
</dbReference>
<evidence type="ECO:0000313" key="2">
    <source>
        <dbReference type="EMBL" id="RDU95753.1"/>
    </source>
</evidence>
<accession>A0A3D8JRK2</accession>
<sequence length="406" mass="45073">MTDATIDTKPETILFGAFDRHNLGDMLFAHVLEKMLRGRRIRFAGLRECDLRPYGGHLVEAISKLAASDHDRAFDIVHAGGELFTCDAWESAVMLAPENQVEATINEYPAWTQKPTEWAQQHLGVSARVPYVLSKARCPRARRIIFNAIGGVDLKHLDQSMLAEVAEALRNADDVTVRDAFTQRTLADAGIATRLLPDPAVMVAELFGDVIHRRTDCDSFSALRDACPNGYIAVQFSADFGDDRTIDEIAVQLDIVAARHGVGVVFFCAGIAPWHDNLEVYERTRQFMRTESAYLMTSPNIWDICALIASSRAYCGSSLHGRIVAAAFALPRINIRHAARLPPQSKQTEFARTWEDAGFPGEVNVSQIVRSVDHALRIERGKLRRIASTLANEYRAGFQRVATLLG</sequence>
<protein>
    <submittedName>
        <fullName evidence="2">Polysaccharide pyruvyl transferase family protein</fullName>
    </submittedName>
</protein>
<keyword evidence="3" id="KW-1185">Reference proteome</keyword>
<dbReference type="GO" id="GO:0016740">
    <property type="term" value="F:transferase activity"/>
    <property type="evidence" value="ECO:0007669"/>
    <property type="project" value="UniProtKB-KW"/>
</dbReference>
<reference evidence="2 3" key="1">
    <citation type="submission" date="2018-08" db="EMBL/GenBank/DDBJ databases">
        <title>Paraburkholderia sp. DHOM06 isolated from forest soil.</title>
        <authorList>
            <person name="Gao Z.-H."/>
            <person name="Qiu L.-H."/>
        </authorList>
    </citation>
    <scope>NUCLEOTIDE SEQUENCE [LARGE SCALE GENOMIC DNA]</scope>
    <source>
        <strain evidence="2 3">DHOM06</strain>
    </source>
</reference>
<dbReference type="AlphaFoldDB" id="A0A3D8JRK2"/>
<dbReference type="Pfam" id="PF04230">
    <property type="entry name" value="PS_pyruv_trans"/>
    <property type="match status" value="1"/>
</dbReference>
<organism evidence="2 3">
    <name type="scientific">Trinickia dinghuensis</name>
    <dbReference type="NCBI Taxonomy" id="2291023"/>
    <lineage>
        <taxon>Bacteria</taxon>
        <taxon>Pseudomonadati</taxon>
        <taxon>Pseudomonadota</taxon>
        <taxon>Betaproteobacteria</taxon>
        <taxon>Burkholderiales</taxon>
        <taxon>Burkholderiaceae</taxon>
        <taxon>Trinickia</taxon>
    </lineage>
</organism>
<dbReference type="EMBL" id="QRGA01000018">
    <property type="protein sequence ID" value="RDU95753.1"/>
    <property type="molecule type" value="Genomic_DNA"/>
</dbReference>
<evidence type="ECO:0000259" key="1">
    <source>
        <dbReference type="Pfam" id="PF04230"/>
    </source>
</evidence>
<comment type="caution">
    <text evidence="2">The sequence shown here is derived from an EMBL/GenBank/DDBJ whole genome shotgun (WGS) entry which is preliminary data.</text>
</comment>
<evidence type="ECO:0000313" key="3">
    <source>
        <dbReference type="Proteomes" id="UP000256838"/>
    </source>
</evidence>
<dbReference type="Proteomes" id="UP000256838">
    <property type="component" value="Unassembled WGS sequence"/>
</dbReference>
<feature type="domain" description="Polysaccharide pyruvyl transferase" evidence="1">
    <location>
        <begin position="22"/>
        <end position="336"/>
    </location>
</feature>
<proteinExistence type="predicted"/>
<dbReference type="InterPro" id="IPR007345">
    <property type="entry name" value="Polysacch_pyruvyl_Trfase"/>
</dbReference>
<name>A0A3D8JRK2_9BURK</name>
<keyword evidence="2" id="KW-0808">Transferase</keyword>